<dbReference type="PANTHER" id="PTHR42756">
    <property type="entry name" value="TRANSCRIPTIONAL REGULATOR, MARR"/>
    <property type="match status" value="1"/>
</dbReference>
<accession>A0A2N3LKU8</accession>
<dbReference type="Proteomes" id="UP000233440">
    <property type="component" value="Unassembled WGS sequence"/>
</dbReference>
<dbReference type="InterPro" id="IPR036390">
    <property type="entry name" value="WH_DNA-bd_sf"/>
</dbReference>
<comment type="caution">
    <text evidence="5">The sequence shown here is derived from an EMBL/GenBank/DDBJ whole genome shotgun (WGS) entry which is preliminary data.</text>
</comment>
<evidence type="ECO:0000313" key="5">
    <source>
        <dbReference type="EMBL" id="PKR85163.1"/>
    </source>
</evidence>
<dbReference type="PANTHER" id="PTHR42756:SF1">
    <property type="entry name" value="TRANSCRIPTIONAL REPRESSOR OF EMRAB OPERON"/>
    <property type="match status" value="1"/>
</dbReference>
<protein>
    <submittedName>
        <fullName evidence="5">MarR family transcriptional regulator</fullName>
    </submittedName>
</protein>
<evidence type="ECO:0000256" key="1">
    <source>
        <dbReference type="ARBA" id="ARBA00023015"/>
    </source>
</evidence>
<keyword evidence="1" id="KW-0805">Transcription regulation</keyword>
<dbReference type="Gene3D" id="1.10.10.10">
    <property type="entry name" value="Winged helix-like DNA-binding domain superfamily/Winged helix DNA-binding domain"/>
    <property type="match status" value="1"/>
</dbReference>
<dbReference type="AlphaFoldDB" id="A0A2N3LKU8"/>
<dbReference type="EMBL" id="PIQO01000006">
    <property type="protein sequence ID" value="PKR85163.1"/>
    <property type="molecule type" value="Genomic_DNA"/>
</dbReference>
<gene>
    <name evidence="5" type="ORF">CWO92_10420</name>
</gene>
<dbReference type="SMART" id="SM00347">
    <property type="entry name" value="HTH_MARR"/>
    <property type="match status" value="1"/>
</dbReference>
<keyword evidence="3" id="KW-0804">Transcription</keyword>
<organism evidence="5 6">
    <name type="scientific">Heyndrickxia camelliae</name>
    <dbReference type="NCBI Taxonomy" id="1707093"/>
    <lineage>
        <taxon>Bacteria</taxon>
        <taxon>Bacillati</taxon>
        <taxon>Bacillota</taxon>
        <taxon>Bacilli</taxon>
        <taxon>Bacillales</taxon>
        <taxon>Bacillaceae</taxon>
        <taxon>Heyndrickxia</taxon>
    </lineage>
</organism>
<evidence type="ECO:0000256" key="3">
    <source>
        <dbReference type="ARBA" id="ARBA00023163"/>
    </source>
</evidence>
<proteinExistence type="predicted"/>
<dbReference type="InterPro" id="IPR000835">
    <property type="entry name" value="HTH_MarR-typ"/>
</dbReference>
<feature type="domain" description="HTH marR-type" evidence="4">
    <location>
        <begin position="12"/>
        <end position="146"/>
    </location>
</feature>
<evidence type="ECO:0000256" key="2">
    <source>
        <dbReference type="ARBA" id="ARBA00023125"/>
    </source>
</evidence>
<dbReference type="GO" id="GO:0003700">
    <property type="term" value="F:DNA-binding transcription factor activity"/>
    <property type="evidence" value="ECO:0007669"/>
    <property type="project" value="InterPro"/>
</dbReference>
<dbReference type="Pfam" id="PF01047">
    <property type="entry name" value="MarR"/>
    <property type="match status" value="1"/>
</dbReference>
<name>A0A2N3LKU8_9BACI</name>
<evidence type="ECO:0000259" key="4">
    <source>
        <dbReference type="PROSITE" id="PS50995"/>
    </source>
</evidence>
<dbReference type="GO" id="GO:0003677">
    <property type="term" value="F:DNA binding"/>
    <property type="evidence" value="ECO:0007669"/>
    <property type="project" value="UniProtKB-KW"/>
</dbReference>
<dbReference type="PRINTS" id="PR00598">
    <property type="entry name" value="HTHMARR"/>
</dbReference>
<keyword evidence="2" id="KW-0238">DNA-binding</keyword>
<dbReference type="InterPro" id="IPR036388">
    <property type="entry name" value="WH-like_DNA-bd_sf"/>
</dbReference>
<keyword evidence="6" id="KW-1185">Reference proteome</keyword>
<sequence length="153" mass="17696">MLMRRGEMKLLNNEIIESFTKINKAIYRLLKKDAESIGVTDVQLKALFRIQNHPNIGLSELAENMRLTNSTVSGVIDRLVNQKLVDRVTSSHDRRAVTLRLTQEGEDKLNKLFGSDSLLIEKLNQIQQFPQDEIQKLLQLHERILETMTIKEE</sequence>
<dbReference type="PROSITE" id="PS50995">
    <property type="entry name" value="HTH_MARR_2"/>
    <property type="match status" value="1"/>
</dbReference>
<dbReference type="SUPFAM" id="SSF46785">
    <property type="entry name" value="Winged helix' DNA-binding domain"/>
    <property type="match status" value="1"/>
</dbReference>
<reference evidence="5 6" key="1">
    <citation type="submission" date="2017-11" db="EMBL/GenBank/DDBJ databases">
        <title>Bacillus camelliae sp. nov., isolated from pu'er tea.</title>
        <authorList>
            <person name="Niu L."/>
        </authorList>
    </citation>
    <scope>NUCLEOTIDE SEQUENCE [LARGE SCALE GENOMIC DNA]</scope>
    <source>
        <strain evidence="5 6">7578-1</strain>
    </source>
</reference>
<evidence type="ECO:0000313" key="6">
    <source>
        <dbReference type="Proteomes" id="UP000233440"/>
    </source>
</evidence>